<evidence type="ECO:0000313" key="1">
    <source>
        <dbReference type="EMBL" id="BAQ45912.1"/>
    </source>
</evidence>
<reference evidence="2" key="2">
    <citation type="submission" date="2015-01" db="EMBL/GenBank/DDBJ databases">
        <title>Complete genome sequence of Methylobacterium aquaticum strain 22A.</title>
        <authorList>
            <person name="Tani A."/>
            <person name="Ogura Y."/>
            <person name="Hayashi T."/>
        </authorList>
    </citation>
    <scope>NUCLEOTIDE SEQUENCE [LARGE SCALE GENOMIC DNA]</scope>
    <source>
        <strain evidence="2">MA-22A</strain>
    </source>
</reference>
<organism evidence="1 2">
    <name type="scientific">Methylobacterium aquaticum</name>
    <dbReference type="NCBI Taxonomy" id="270351"/>
    <lineage>
        <taxon>Bacteria</taxon>
        <taxon>Pseudomonadati</taxon>
        <taxon>Pseudomonadota</taxon>
        <taxon>Alphaproteobacteria</taxon>
        <taxon>Hyphomicrobiales</taxon>
        <taxon>Methylobacteriaceae</taxon>
        <taxon>Methylobacterium</taxon>
    </lineage>
</organism>
<proteinExistence type="predicted"/>
<sequence>MTIHLGLWAFPILATLALLGWAFLMPMPRPQGGAYDFGGLLTAGFRAAVVLVGTLVAWLVWALVR</sequence>
<protein>
    <submittedName>
        <fullName evidence="1">Uncharacterized protein</fullName>
    </submittedName>
</protein>
<dbReference type="AlphaFoldDB" id="A0A0C6FFX1"/>
<dbReference type="Proteomes" id="UP000061432">
    <property type="component" value="Chromosome"/>
</dbReference>
<reference evidence="1 2" key="1">
    <citation type="journal article" date="2015" name="Genome Announc.">
        <title>Complete Genome Sequence of Methylobacterium aquaticum Strain 22A, Isolated from Racomitrium japonicum Moss.</title>
        <authorList>
            <person name="Tani A."/>
            <person name="Ogura Y."/>
            <person name="Hayashi T."/>
            <person name="Kimbara K."/>
        </authorList>
    </citation>
    <scope>NUCLEOTIDE SEQUENCE [LARGE SCALE GENOMIC DNA]</scope>
    <source>
        <strain evidence="1 2">MA-22A</strain>
    </source>
</reference>
<accession>A0A0C6FFX1</accession>
<gene>
    <name evidence="1" type="ORF">Maq22A_c13490</name>
</gene>
<evidence type="ECO:0000313" key="2">
    <source>
        <dbReference type="Proteomes" id="UP000061432"/>
    </source>
</evidence>
<dbReference type="RefSeq" id="WP_060847156.1">
    <property type="nucleotide sequence ID" value="NZ_AP014704.1"/>
</dbReference>
<dbReference type="PATRIC" id="fig|270351.10.peg.2600"/>
<dbReference type="STRING" id="270351.Maq22A_c13490"/>
<dbReference type="EMBL" id="AP014704">
    <property type="protein sequence ID" value="BAQ45912.1"/>
    <property type="molecule type" value="Genomic_DNA"/>
</dbReference>
<name>A0A0C6FFX1_9HYPH</name>
<dbReference type="KEGG" id="maqu:Maq22A_c13490"/>